<keyword evidence="2" id="KW-1185">Reference proteome</keyword>
<evidence type="ECO:0000313" key="2">
    <source>
        <dbReference type="Proteomes" id="UP000295264"/>
    </source>
</evidence>
<dbReference type="EMBL" id="QWLN02000256">
    <property type="protein sequence ID" value="TEA42112.1"/>
    <property type="molecule type" value="Genomic_DNA"/>
</dbReference>
<proteinExistence type="predicted"/>
<dbReference type="Proteomes" id="UP000295264">
    <property type="component" value="Unassembled WGS sequence"/>
</dbReference>
<dbReference type="AlphaFoldDB" id="A0A484H277"/>
<organism evidence="1 2">
    <name type="scientific">Sousa chinensis</name>
    <name type="common">Indo-pacific humpbacked dolphin</name>
    <name type="synonym">Steno chinensis</name>
    <dbReference type="NCBI Taxonomy" id="103600"/>
    <lineage>
        <taxon>Eukaryota</taxon>
        <taxon>Metazoa</taxon>
        <taxon>Chordata</taxon>
        <taxon>Craniata</taxon>
        <taxon>Vertebrata</taxon>
        <taxon>Euteleostomi</taxon>
        <taxon>Mammalia</taxon>
        <taxon>Eutheria</taxon>
        <taxon>Laurasiatheria</taxon>
        <taxon>Artiodactyla</taxon>
        <taxon>Whippomorpha</taxon>
        <taxon>Cetacea</taxon>
        <taxon>Odontoceti</taxon>
        <taxon>Delphinidae</taxon>
        <taxon>Sousa</taxon>
    </lineage>
</organism>
<accession>A0A484H277</accession>
<feature type="non-terminal residue" evidence="1">
    <location>
        <position position="1"/>
    </location>
</feature>
<sequence>VGVSMLTAFLKPHHGDHGRPKFVAYTQVRIRSKPTQVRIRSKPFPGGNGIHTVFHYSHVNPLLTHYEDE</sequence>
<dbReference type="SUPFAM" id="SSF81411">
    <property type="entry name" value="Mitochondrial cytochrome c oxidase subunit VIa"/>
    <property type="match status" value="1"/>
</dbReference>
<protein>
    <submittedName>
        <fullName evidence="1">Uncharacterized protein</fullName>
    </submittedName>
</protein>
<evidence type="ECO:0000313" key="1">
    <source>
        <dbReference type="EMBL" id="TEA42112.1"/>
    </source>
</evidence>
<comment type="caution">
    <text evidence="1">The sequence shown here is derived from an EMBL/GenBank/DDBJ whole genome shotgun (WGS) entry which is preliminary data.</text>
</comment>
<name>A0A484H277_SOUCH</name>
<reference evidence="1 2" key="1">
    <citation type="journal article" date="2018" name="Genomics">
        <title>Molecular footprints of inshore aquatic adaptation in Indo-Pacific humpback dolphin (Sousa chinensis).</title>
        <authorList>
            <person name="Ming Y."/>
            <person name="Jian J."/>
            <person name="Yu F."/>
            <person name="Yu X."/>
            <person name="Wang J."/>
            <person name="Liu W."/>
        </authorList>
    </citation>
    <scope>NUCLEOTIDE SEQUENCE [LARGE SCALE GENOMIC DNA]</scope>
    <source>
        <strain evidence="1">MY-2018</strain>
        <tissue evidence="1">Skin</tissue>
    </source>
</reference>
<dbReference type="Gene3D" id="4.10.95.10">
    <property type="entry name" value="Cytochrome c oxidase, subunit VIa"/>
    <property type="match status" value="1"/>
</dbReference>
<gene>
    <name evidence="1" type="ORF">DBR06_SOUSAS6810007</name>
</gene>
<dbReference type="InterPro" id="IPR036418">
    <property type="entry name" value="Cyt_c_oxidase_su6a_sf"/>
</dbReference>